<organism evidence="6 7">
    <name type="scientific">Anaerotalea alkaliphila</name>
    <dbReference type="NCBI Taxonomy" id="2662126"/>
    <lineage>
        <taxon>Bacteria</taxon>
        <taxon>Bacillati</taxon>
        <taxon>Bacillota</taxon>
        <taxon>Clostridia</taxon>
        <taxon>Eubacteriales</taxon>
        <taxon>Anaerotalea</taxon>
    </lineage>
</organism>
<dbReference type="EMBL" id="JAAEEH010000002">
    <property type="protein sequence ID" value="NDL66388.1"/>
    <property type="molecule type" value="Genomic_DNA"/>
</dbReference>
<dbReference type="InterPro" id="IPR007197">
    <property type="entry name" value="rSAM"/>
</dbReference>
<dbReference type="PANTHER" id="PTHR11228">
    <property type="entry name" value="RADICAL SAM DOMAIN PROTEIN"/>
    <property type="match status" value="1"/>
</dbReference>
<dbReference type="RefSeq" id="WP_162369183.1">
    <property type="nucleotide sequence ID" value="NZ_JAAEEH010000002.1"/>
</dbReference>
<dbReference type="InterPro" id="IPR013785">
    <property type="entry name" value="Aldolase_TIM"/>
</dbReference>
<evidence type="ECO:0000256" key="1">
    <source>
        <dbReference type="ARBA" id="ARBA00022691"/>
    </source>
</evidence>
<evidence type="ECO:0000259" key="5">
    <source>
        <dbReference type="PROSITE" id="PS51918"/>
    </source>
</evidence>
<proteinExistence type="predicted"/>
<dbReference type="AlphaFoldDB" id="A0A7X5HTJ7"/>
<keyword evidence="7" id="KW-1185">Reference proteome</keyword>
<evidence type="ECO:0000256" key="3">
    <source>
        <dbReference type="ARBA" id="ARBA00023004"/>
    </source>
</evidence>
<keyword evidence="2" id="KW-0479">Metal-binding</keyword>
<dbReference type="SUPFAM" id="SSF102114">
    <property type="entry name" value="Radical SAM enzymes"/>
    <property type="match status" value="1"/>
</dbReference>
<keyword evidence="3" id="KW-0408">Iron</keyword>
<accession>A0A7X5HTJ7</accession>
<dbReference type="Pfam" id="PF04055">
    <property type="entry name" value="Radical_SAM"/>
    <property type="match status" value="1"/>
</dbReference>
<comment type="caution">
    <text evidence="6">The sequence shown here is derived from an EMBL/GenBank/DDBJ whole genome shotgun (WGS) entry which is preliminary data.</text>
</comment>
<dbReference type="PANTHER" id="PTHR11228:SF27">
    <property type="entry name" value="GLYCYL-RADICAL ENZYME ACTIVATING ENZYME MJ1227-RELATED"/>
    <property type="match status" value="1"/>
</dbReference>
<dbReference type="Gene3D" id="3.20.20.70">
    <property type="entry name" value="Aldolase class I"/>
    <property type="match status" value="1"/>
</dbReference>
<protein>
    <submittedName>
        <fullName evidence="6">Anaerobic ribonucleoside-triphosphate reductase activating protein</fullName>
    </submittedName>
</protein>
<dbReference type="InterPro" id="IPR050377">
    <property type="entry name" value="Radical_SAM_PqqE_MftC-like"/>
</dbReference>
<keyword evidence="1" id="KW-0949">S-adenosyl-L-methionine</keyword>
<sequence length="217" mass="23833">MRIAAYNRCSLVDYEGRMAAVVFTRGCNMSCPYCHNRDLEGMEDSVSEEEVLGHLALRKGLLEGVVVSGGEPTLQEGLVPFLERVKALGYPVKLDTNGTRPDVLEGLLEKGLVDHVAMDIKTVPEGYGEVSGWPYGGAVEASVALVRKAPSYEFRTTAYPEMGVEALKTLCRSFRGEPYYLQQYRPVEAEGPTPFGEDLLRRLSREGGARLRGVEVG</sequence>
<evidence type="ECO:0000256" key="2">
    <source>
        <dbReference type="ARBA" id="ARBA00022723"/>
    </source>
</evidence>
<dbReference type="Proteomes" id="UP000461585">
    <property type="component" value="Unassembled WGS sequence"/>
</dbReference>
<evidence type="ECO:0000256" key="4">
    <source>
        <dbReference type="ARBA" id="ARBA00023014"/>
    </source>
</evidence>
<dbReference type="SFLD" id="SFLDS00029">
    <property type="entry name" value="Radical_SAM"/>
    <property type="match status" value="1"/>
</dbReference>
<dbReference type="GO" id="GO:0046872">
    <property type="term" value="F:metal ion binding"/>
    <property type="evidence" value="ECO:0007669"/>
    <property type="project" value="UniProtKB-KW"/>
</dbReference>
<reference evidence="6 7" key="1">
    <citation type="submission" date="2020-01" db="EMBL/GenBank/DDBJ databases">
        <title>Anaeroalcalibacter tamaniensis gen. nov., sp. nov., moderately halophilic strictly anaerobic fermenter bacterium from mud volcano of Taman peninsula.</title>
        <authorList>
            <person name="Frolova A."/>
            <person name="Merkel A.Y."/>
            <person name="Slobodkin A.I."/>
        </authorList>
    </citation>
    <scope>NUCLEOTIDE SEQUENCE [LARGE SCALE GENOMIC DNA]</scope>
    <source>
        <strain evidence="6 7">F-3ap</strain>
    </source>
</reference>
<keyword evidence="4" id="KW-0411">Iron-sulfur</keyword>
<dbReference type="CDD" id="cd01335">
    <property type="entry name" value="Radical_SAM"/>
    <property type="match status" value="1"/>
</dbReference>
<name>A0A7X5HTJ7_9FIRM</name>
<gene>
    <name evidence="6" type="ORF">GXN74_01325</name>
</gene>
<dbReference type="NCBIfam" id="TIGR02495">
    <property type="entry name" value="NrdG2"/>
    <property type="match status" value="1"/>
</dbReference>
<dbReference type="GO" id="GO:0003824">
    <property type="term" value="F:catalytic activity"/>
    <property type="evidence" value="ECO:0007669"/>
    <property type="project" value="InterPro"/>
</dbReference>
<dbReference type="GO" id="GO:0051536">
    <property type="term" value="F:iron-sulfur cluster binding"/>
    <property type="evidence" value="ECO:0007669"/>
    <property type="project" value="UniProtKB-KW"/>
</dbReference>
<dbReference type="SFLD" id="SFLDG01094">
    <property type="entry name" value="Uncharacterised_Radical_SAM_Su"/>
    <property type="match status" value="1"/>
</dbReference>
<feature type="domain" description="Radical SAM core" evidence="5">
    <location>
        <begin position="13"/>
        <end position="217"/>
    </location>
</feature>
<evidence type="ECO:0000313" key="6">
    <source>
        <dbReference type="EMBL" id="NDL66388.1"/>
    </source>
</evidence>
<dbReference type="InterPro" id="IPR012840">
    <property type="entry name" value="NrdG2"/>
</dbReference>
<dbReference type="InterPro" id="IPR058240">
    <property type="entry name" value="rSAM_sf"/>
</dbReference>
<evidence type="ECO:0000313" key="7">
    <source>
        <dbReference type="Proteomes" id="UP000461585"/>
    </source>
</evidence>
<dbReference type="PROSITE" id="PS51918">
    <property type="entry name" value="RADICAL_SAM"/>
    <property type="match status" value="1"/>
</dbReference>